<accession>A0A7G5C6I0</accession>
<keyword evidence="2" id="KW-0808">Transferase</keyword>
<dbReference type="EMBL" id="CP041969">
    <property type="protein sequence ID" value="QMV44814.1"/>
    <property type="molecule type" value="Genomic_DNA"/>
</dbReference>
<evidence type="ECO:0000256" key="3">
    <source>
        <dbReference type="PIRSR" id="PIRSR000451-1"/>
    </source>
</evidence>
<evidence type="ECO:0000259" key="4">
    <source>
        <dbReference type="Pfam" id="PF00195"/>
    </source>
</evidence>
<dbReference type="InterPro" id="IPR011141">
    <property type="entry name" value="Polyketide_synthase_type-III"/>
</dbReference>
<evidence type="ECO:0000313" key="7">
    <source>
        <dbReference type="Proteomes" id="UP000515679"/>
    </source>
</evidence>
<dbReference type="PIRSF" id="PIRSF000451">
    <property type="entry name" value="PKS_III"/>
    <property type="match status" value="1"/>
</dbReference>
<dbReference type="CDD" id="cd00831">
    <property type="entry name" value="CHS_like"/>
    <property type="match status" value="1"/>
</dbReference>
<dbReference type="InterPro" id="IPR012328">
    <property type="entry name" value="Chalcone/stilbene_synt_C"/>
</dbReference>
<dbReference type="PANTHER" id="PTHR11877:SF46">
    <property type="entry name" value="TYPE III POLYKETIDE SYNTHASE A"/>
    <property type="match status" value="1"/>
</dbReference>
<feature type="active site" description="Acyl-thioester intermediate" evidence="3">
    <location>
        <position position="148"/>
    </location>
</feature>
<evidence type="ECO:0000256" key="1">
    <source>
        <dbReference type="ARBA" id="ARBA00005531"/>
    </source>
</evidence>
<dbReference type="InterPro" id="IPR016039">
    <property type="entry name" value="Thiolase-like"/>
</dbReference>
<dbReference type="Pfam" id="PF02797">
    <property type="entry name" value="Chal_sti_synt_C"/>
    <property type="match status" value="1"/>
</dbReference>
<comment type="similarity">
    <text evidence="1">Belongs to the thiolase-like superfamily. Chalcone/stilbene synthases family.</text>
</comment>
<dbReference type="Pfam" id="PF00195">
    <property type="entry name" value="Chal_sti_synt_N"/>
    <property type="match status" value="1"/>
</dbReference>
<reference evidence="6 7" key="1">
    <citation type="submission" date="2019-07" db="EMBL/GenBank/DDBJ databases">
        <authorList>
            <person name="Kim J.K."/>
            <person name="Cheong H.-M."/>
            <person name="Choi Y."/>
            <person name="Hwang K.J."/>
            <person name="Lee S."/>
            <person name="Choi C."/>
        </authorList>
    </citation>
    <scope>NUCLEOTIDE SEQUENCE [LARGE SCALE GENOMIC DNA]</scope>
    <source>
        <strain evidence="6 7">KS 22</strain>
    </source>
</reference>
<organism evidence="6 7">
    <name type="scientific">Cohnella cholangitidis</name>
    <dbReference type="NCBI Taxonomy" id="2598458"/>
    <lineage>
        <taxon>Bacteria</taxon>
        <taxon>Bacillati</taxon>
        <taxon>Bacillota</taxon>
        <taxon>Bacilli</taxon>
        <taxon>Bacillales</taxon>
        <taxon>Paenibacillaceae</taxon>
        <taxon>Cohnella</taxon>
    </lineage>
</organism>
<dbReference type="Proteomes" id="UP000515679">
    <property type="component" value="Chromosome"/>
</dbReference>
<gene>
    <name evidence="6" type="ORF">FPL14_00490</name>
</gene>
<dbReference type="GO" id="GO:0030639">
    <property type="term" value="P:polyketide biosynthetic process"/>
    <property type="evidence" value="ECO:0007669"/>
    <property type="project" value="TreeGrafter"/>
</dbReference>
<feature type="domain" description="Chalcone/stilbene synthase N-terminal" evidence="4">
    <location>
        <begin position="1"/>
        <end position="209"/>
    </location>
</feature>
<evidence type="ECO:0000256" key="2">
    <source>
        <dbReference type="ARBA" id="ARBA00022679"/>
    </source>
</evidence>
<dbReference type="GO" id="GO:0016747">
    <property type="term" value="F:acyltransferase activity, transferring groups other than amino-acyl groups"/>
    <property type="evidence" value="ECO:0007669"/>
    <property type="project" value="InterPro"/>
</dbReference>
<feature type="domain" description="Chalcone/stilbene synthase C-terminal" evidence="5">
    <location>
        <begin position="219"/>
        <end position="353"/>
    </location>
</feature>
<dbReference type="SUPFAM" id="SSF53901">
    <property type="entry name" value="Thiolase-like"/>
    <property type="match status" value="2"/>
</dbReference>
<dbReference type="AlphaFoldDB" id="A0A7G5C6I0"/>
<dbReference type="KEGG" id="cchl:FPL14_00490"/>
<dbReference type="InterPro" id="IPR001099">
    <property type="entry name" value="Chalcone/stilbene_synt_N"/>
</dbReference>
<proteinExistence type="inferred from homology"/>
<evidence type="ECO:0000313" key="6">
    <source>
        <dbReference type="EMBL" id="QMV44814.1"/>
    </source>
</evidence>
<dbReference type="Gene3D" id="3.40.47.10">
    <property type="match status" value="2"/>
</dbReference>
<keyword evidence="7" id="KW-1185">Reference proteome</keyword>
<dbReference type="PANTHER" id="PTHR11877">
    <property type="entry name" value="HYDROXYMETHYLGLUTARYL-COA SYNTHASE"/>
    <property type="match status" value="1"/>
</dbReference>
<sequence length="360" mass="39661">MGIGTAVPTYCLKQEDVARRLGEALKDRPETARWAKRVFSHCGVDSRYTCEPNLLEPANACRYLPSLPGLNIPTTEERMKTYRRESINLATEAAREALLDSRIRPSEITHVITVTCTGLSLPGMDAELVWSLDLRADADRIPLTFRGCAAGLSALRMSEEIVRKNRKAKVLVVALELCSLHIQPSFDKENLFSTAFFGDGASACVIGTENLASKGGFALHQSRAVLFPNTSSYMKWEIGNYGFPLFLSPEIPGLIAKEVPAAFQAFWGEDVLPELWAIHPGGRGIIDSLQTAFHLSDSQTAASRFILRQYGNMSSATILFVLAELRQQLRSLSDTETKDGIALAFGPGMTAEFVRFSYHP</sequence>
<evidence type="ECO:0000259" key="5">
    <source>
        <dbReference type="Pfam" id="PF02797"/>
    </source>
</evidence>
<protein>
    <submittedName>
        <fullName evidence="6">Type III polyketide synthase</fullName>
    </submittedName>
</protein>
<name>A0A7G5C6I0_9BACL</name>